<protein>
    <submittedName>
        <fullName evidence="1">Uncharacterized protein</fullName>
    </submittedName>
</protein>
<name>F8HAX2_STUS2</name>
<organism evidence="1 2">
    <name type="scientific">Stutzerimonas stutzeri (strain ATCC 17588 / DSM 5190 / CCUG 11256 / JCM 5965 / LMG 11199 / NBRC 14165 / NCIMB 11358 / Stanier 221)</name>
    <name type="common">Pseudomonas stutzeri</name>
    <dbReference type="NCBI Taxonomy" id="96563"/>
    <lineage>
        <taxon>Bacteria</taxon>
        <taxon>Pseudomonadati</taxon>
        <taxon>Pseudomonadota</taxon>
        <taxon>Gammaproteobacteria</taxon>
        <taxon>Pseudomonadales</taxon>
        <taxon>Pseudomonadaceae</taxon>
        <taxon>Stutzerimonas</taxon>
    </lineage>
</organism>
<dbReference type="HOGENOM" id="CLU_3221048_0_0_6"/>
<proteinExistence type="predicted"/>
<dbReference type="AlphaFoldDB" id="F8HAX2"/>
<evidence type="ECO:0000313" key="1">
    <source>
        <dbReference type="EMBL" id="AEJ06561.1"/>
    </source>
</evidence>
<accession>F8HAX2</accession>
<reference key="2">
    <citation type="submission" date="2011-06" db="EMBL/GenBank/DDBJ databases">
        <title>Complete Genome Sequence of Pseudomonas stutzeri Strain CGMCC 1.1803.</title>
        <authorList>
            <person name="Yan Y."/>
            <person name="Chen M."/>
            <person name="Lu W."/>
            <person name="Zhang W."/>
            <person name="Ping S."/>
            <person name="Lin M."/>
        </authorList>
    </citation>
    <scope>NUCLEOTIDE SEQUENCE</scope>
    <source>
        <strain>ATCC 17588</strain>
    </source>
</reference>
<reference evidence="1 2" key="1">
    <citation type="journal article" date="2011" name="J. Bacteriol.">
        <title>Complete Genome Sequence of the Type Strain Pseudomonas stutzeri CGMCC 1.1803.</title>
        <authorList>
            <person name="Chen M."/>
            <person name="Yan Y."/>
            <person name="Zhang W."/>
            <person name="Lu W."/>
            <person name="Wang J."/>
            <person name="Ping S."/>
            <person name="Lin M."/>
        </authorList>
    </citation>
    <scope>NUCLEOTIDE SEQUENCE [LARGE SCALE GENOMIC DNA]</scope>
    <source>
        <strain evidence="2">ATCC 17588 / DSM 5190 / CCUG 11256 / JCM 5965 / LMG 11199 / NCIMB 11358 / Stanier 221</strain>
    </source>
</reference>
<gene>
    <name evidence="1" type="ordered locus">PSTAB_3280</name>
</gene>
<reference evidence="2" key="3">
    <citation type="submission" date="2011-06" db="EMBL/GenBank/DDBJ databases">
        <title>Complete genome sequence of Pseudomonas stutzeri strain CGMCC 1.1803.</title>
        <authorList>
            <person name="Yan Y."/>
            <person name="Chen M."/>
            <person name="Lu W."/>
            <person name="Zhang W."/>
            <person name="Ping S."/>
            <person name="Lin M."/>
        </authorList>
    </citation>
    <scope>NUCLEOTIDE SEQUENCE [LARGE SCALE GENOMIC DNA]</scope>
    <source>
        <strain evidence="2">ATCC 17588 / DSM 5190 / CCUG 11256 / JCM 5965 / LMG 11199 / NCIMB 11358 / Stanier 221</strain>
    </source>
</reference>
<dbReference type="KEGG" id="psz:PSTAB_3280"/>
<sequence length="44" mass="5026">MRWHRVIQPLQDEHTRIQLEISRLQLEKLKAESASATGAVKEAG</sequence>
<dbReference type="Proteomes" id="UP000008932">
    <property type="component" value="Chromosome"/>
</dbReference>
<dbReference type="EMBL" id="CP002881">
    <property type="protein sequence ID" value="AEJ06561.1"/>
    <property type="molecule type" value="Genomic_DNA"/>
</dbReference>
<evidence type="ECO:0000313" key="2">
    <source>
        <dbReference type="Proteomes" id="UP000008932"/>
    </source>
</evidence>